<feature type="transmembrane region" description="Helical" evidence="6">
    <location>
        <begin position="165"/>
        <end position="184"/>
    </location>
</feature>
<reference evidence="8 9" key="1">
    <citation type="submission" date="2017-07" db="EMBL/GenBank/DDBJ databases">
        <title>The genome sequence of Paludifilum halophilum highlights mechanisms for microbial adaptation to high salt environemnts.</title>
        <authorList>
            <person name="Belbahri L."/>
        </authorList>
    </citation>
    <scope>NUCLEOTIDE SEQUENCE [LARGE SCALE GENOMIC DNA]</scope>
    <source>
        <strain evidence="8 9">DSM 102817</strain>
    </source>
</reference>
<feature type="transmembrane region" description="Helical" evidence="6">
    <location>
        <begin position="350"/>
        <end position="372"/>
    </location>
</feature>
<name>A0A235BC34_9BACL</name>
<evidence type="ECO:0000313" key="8">
    <source>
        <dbReference type="EMBL" id="OYD09579.1"/>
    </source>
</evidence>
<dbReference type="CDD" id="cd17321">
    <property type="entry name" value="MFS_MMR_MDR_like"/>
    <property type="match status" value="1"/>
</dbReference>
<dbReference type="PROSITE" id="PS50850">
    <property type="entry name" value="MFS"/>
    <property type="match status" value="1"/>
</dbReference>
<feature type="transmembrane region" description="Helical" evidence="6">
    <location>
        <begin position="7"/>
        <end position="32"/>
    </location>
</feature>
<gene>
    <name evidence="8" type="ORF">CHM34_00765</name>
</gene>
<feature type="domain" description="Major facilitator superfamily (MFS) profile" evidence="7">
    <location>
        <begin position="9"/>
        <end position="437"/>
    </location>
</feature>
<feature type="transmembrane region" description="Helical" evidence="6">
    <location>
        <begin position="44"/>
        <end position="63"/>
    </location>
</feature>
<evidence type="ECO:0000256" key="4">
    <source>
        <dbReference type="ARBA" id="ARBA00022989"/>
    </source>
</evidence>
<organism evidence="8 9">
    <name type="scientific">Paludifilum halophilum</name>
    <dbReference type="NCBI Taxonomy" id="1642702"/>
    <lineage>
        <taxon>Bacteria</taxon>
        <taxon>Bacillati</taxon>
        <taxon>Bacillota</taxon>
        <taxon>Bacilli</taxon>
        <taxon>Bacillales</taxon>
        <taxon>Thermoactinomycetaceae</taxon>
        <taxon>Paludifilum</taxon>
    </lineage>
</organism>
<proteinExistence type="predicted"/>
<dbReference type="InterPro" id="IPR036259">
    <property type="entry name" value="MFS_trans_sf"/>
</dbReference>
<accession>A0A235BC34</accession>
<protein>
    <recommendedName>
        <fullName evidence="7">Major facilitator superfamily (MFS) profile domain-containing protein</fullName>
    </recommendedName>
</protein>
<keyword evidence="3 6" id="KW-0812">Transmembrane</keyword>
<evidence type="ECO:0000256" key="2">
    <source>
        <dbReference type="ARBA" id="ARBA00022448"/>
    </source>
</evidence>
<evidence type="ECO:0000259" key="7">
    <source>
        <dbReference type="PROSITE" id="PS50850"/>
    </source>
</evidence>
<feature type="transmembrane region" description="Helical" evidence="6">
    <location>
        <begin position="220"/>
        <end position="238"/>
    </location>
</feature>
<dbReference type="Pfam" id="PF07690">
    <property type="entry name" value="MFS_1"/>
    <property type="match status" value="2"/>
</dbReference>
<dbReference type="InterPro" id="IPR011701">
    <property type="entry name" value="MFS"/>
</dbReference>
<comment type="subcellular location">
    <subcellularLocation>
        <location evidence="1">Cell membrane</location>
        <topology evidence="1">Multi-pass membrane protein</topology>
    </subcellularLocation>
</comment>
<feature type="transmembrane region" description="Helical" evidence="6">
    <location>
        <begin position="75"/>
        <end position="94"/>
    </location>
</feature>
<evidence type="ECO:0000313" key="9">
    <source>
        <dbReference type="Proteomes" id="UP000215459"/>
    </source>
</evidence>
<dbReference type="RefSeq" id="WP_094262679.1">
    <property type="nucleotide sequence ID" value="NZ_NOWF01000001.1"/>
</dbReference>
<dbReference type="Proteomes" id="UP000215459">
    <property type="component" value="Unassembled WGS sequence"/>
</dbReference>
<evidence type="ECO:0000256" key="6">
    <source>
        <dbReference type="SAM" id="Phobius"/>
    </source>
</evidence>
<dbReference type="GO" id="GO:0005886">
    <property type="term" value="C:plasma membrane"/>
    <property type="evidence" value="ECO:0007669"/>
    <property type="project" value="UniProtKB-SubCell"/>
</dbReference>
<feature type="transmembrane region" description="Helical" evidence="6">
    <location>
        <begin position="324"/>
        <end position="344"/>
    </location>
</feature>
<dbReference type="OrthoDB" id="102502at2"/>
<dbReference type="Gene3D" id="1.20.1250.20">
    <property type="entry name" value="MFS general substrate transporter like domains"/>
    <property type="match status" value="1"/>
</dbReference>
<dbReference type="SUPFAM" id="SSF103473">
    <property type="entry name" value="MFS general substrate transporter"/>
    <property type="match status" value="1"/>
</dbReference>
<evidence type="ECO:0000256" key="3">
    <source>
        <dbReference type="ARBA" id="ARBA00022692"/>
    </source>
</evidence>
<dbReference type="Gene3D" id="1.20.1720.10">
    <property type="entry name" value="Multidrug resistance protein D"/>
    <property type="match status" value="1"/>
</dbReference>
<sequence length="445" mass="47785">MNRTKEWVAIVAILLGSALVPVNSTMIAVGLTTIADSFNENLTQISWVVTVYLIVMAVTQPIAGKLGDIHGSRKVLLAGLTCFLVASVACAFSFHPLWLIVFRGLQALGGALLTPNAIALMRHTVPRERLGQVMGMFGLVAGLGAAVGPLLGSLLIGIWSWKSMFWVNVPFLVFSILVSLWALPRTDTRKRIPLDIGGSIYMASGFTLLILLFQGAGGTGVWAMAMGFGLCFFVFLFVRHERRTVEPLIDFALFKRLPFVSANLSILLSNFVMYGILLVMPIVLESRFDIPESRTGLVVFAFTLAMSLCSPVGGHLADRFGQKTMVGTSFVLTLLSSTFLWIFITEGSLPLVIASLVLAGLGCGVGMAAMQLSSLDAVEKEKTGIASGIFSTFRYFGSMVVSSIVSLFAGSWVLFGCFLAAALAGLAVSRGIRNHSPAEPQQMRA</sequence>
<feature type="transmembrane region" description="Helical" evidence="6">
    <location>
        <begin position="133"/>
        <end position="159"/>
    </location>
</feature>
<feature type="transmembrane region" description="Helical" evidence="6">
    <location>
        <begin position="100"/>
        <end position="121"/>
    </location>
</feature>
<dbReference type="InterPro" id="IPR020846">
    <property type="entry name" value="MFS_dom"/>
</dbReference>
<keyword evidence="4 6" id="KW-1133">Transmembrane helix</keyword>
<keyword evidence="2" id="KW-0813">Transport</keyword>
<feature type="transmembrane region" description="Helical" evidence="6">
    <location>
        <begin position="196"/>
        <end position="214"/>
    </location>
</feature>
<dbReference type="GO" id="GO:0022857">
    <property type="term" value="F:transmembrane transporter activity"/>
    <property type="evidence" value="ECO:0007669"/>
    <property type="project" value="InterPro"/>
</dbReference>
<evidence type="ECO:0000256" key="5">
    <source>
        <dbReference type="ARBA" id="ARBA00023136"/>
    </source>
</evidence>
<evidence type="ECO:0000256" key="1">
    <source>
        <dbReference type="ARBA" id="ARBA00004651"/>
    </source>
</evidence>
<dbReference type="EMBL" id="NOWF01000001">
    <property type="protein sequence ID" value="OYD09579.1"/>
    <property type="molecule type" value="Genomic_DNA"/>
</dbReference>
<dbReference type="PANTHER" id="PTHR42718:SF9">
    <property type="entry name" value="MAJOR FACILITATOR SUPERFAMILY MULTIDRUG TRANSPORTER MFSC"/>
    <property type="match status" value="1"/>
</dbReference>
<dbReference type="AlphaFoldDB" id="A0A235BC34"/>
<feature type="transmembrane region" description="Helical" evidence="6">
    <location>
        <begin position="411"/>
        <end position="428"/>
    </location>
</feature>
<feature type="transmembrane region" description="Helical" evidence="6">
    <location>
        <begin position="259"/>
        <end position="284"/>
    </location>
</feature>
<keyword evidence="5 6" id="KW-0472">Membrane</keyword>
<keyword evidence="9" id="KW-1185">Reference proteome</keyword>
<comment type="caution">
    <text evidence="8">The sequence shown here is derived from an EMBL/GenBank/DDBJ whole genome shotgun (WGS) entry which is preliminary data.</text>
</comment>
<dbReference type="PANTHER" id="PTHR42718">
    <property type="entry name" value="MAJOR FACILITATOR SUPERFAMILY MULTIDRUG TRANSPORTER MFSC"/>
    <property type="match status" value="1"/>
</dbReference>